<evidence type="ECO:0000313" key="9">
    <source>
        <dbReference type="Proteomes" id="UP000607645"/>
    </source>
</evidence>
<dbReference type="GO" id="GO:1904680">
    <property type="term" value="F:peptide transmembrane transporter activity"/>
    <property type="evidence" value="ECO:0007669"/>
    <property type="project" value="TreeGrafter"/>
</dbReference>
<dbReference type="EMBL" id="JACOPQ010000001">
    <property type="protein sequence ID" value="MBC5735541.1"/>
    <property type="molecule type" value="Genomic_DNA"/>
</dbReference>
<sequence>MKKSMSKALSLLLALSMVLALAACGPTTTEPSKSPAPTTSQGGATEPSNEPAPTGEELADEQVFSFILRTEPTTLDPWTNNSGEGSIVIAAIHEPLLRKNTDGSWAPGLCTDYVKSDDSKTHTLTLRTDAKWQDGSSITMDDVMYSIERAISPETASEIAYRYFPILNAEAFFTGEVDFDQVGVKAPDDHTIVFTTTEPCDFFIDMVTADSMAPIQKAAAENLGELYGTDADKVVASGPFKLTDWTHQNSMVLEKNENYWDAANVKLERLEMTITSDTNTSLGMYQNGELSVLRVANDLLDIFPAEELEVDTRLKVTFIEFNPSNEFLANKNIREAFSIAFNRQVFAEQILKNGKLAAYGLVPYGVVGLDGGDFREQAGNVVSDATDPAEIERAKELLQTGLDELGKTVEDLQNGFAIQCLESGKQQAQSIQNMWKTNLGVEMPVSVMDIGVLLPMLMEGTFDCVIGGGQDSNYRDPQGFMQFIYDEGKWDNEEFKSLVEKAHTQTGDERIQTWMDIEKLVLDNFIYIPQVYAENNWAVADNVRGLNIYTYGYEFDFKDVYIVK</sequence>
<feature type="compositionally biased region" description="Polar residues" evidence="5">
    <location>
        <begin position="26"/>
        <end position="48"/>
    </location>
</feature>
<organism evidence="8 9">
    <name type="scientific">Lawsonibacter faecis</name>
    <dbReference type="NCBI Taxonomy" id="2763052"/>
    <lineage>
        <taxon>Bacteria</taxon>
        <taxon>Bacillati</taxon>
        <taxon>Bacillota</taxon>
        <taxon>Clostridia</taxon>
        <taxon>Eubacteriales</taxon>
        <taxon>Oscillospiraceae</taxon>
        <taxon>Lawsonibacter</taxon>
    </lineage>
</organism>
<dbReference type="GO" id="GO:0030313">
    <property type="term" value="C:cell envelope"/>
    <property type="evidence" value="ECO:0007669"/>
    <property type="project" value="UniProtKB-SubCell"/>
</dbReference>
<keyword evidence="3" id="KW-0813">Transport</keyword>
<comment type="caution">
    <text evidence="8">The sequence shown here is derived from an EMBL/GenBank/DDBJ whole genome shotgun (WGS) entry which is preliminary data.</text>
</comment>
<dbReference type="Pfam" id="PF00496">
    <property type="entry name" value="SBP_bac_5"/>
    <property type="match status" value="1"/>
</dbReference>
<accession>A0A8J6J9Z2</accession>
<keyword evidence="9" id="KW-1185">Reference proteome</keyword>
<dbReference type="SUPFAM" id="SSF53850">
    <property type="entry name" value="Periplasmic binding protein-like II"/>
    <property type="match status" value="1"/>
</dbReference>
<feature type="domain" description="Solute-binding protein family 5" evidence="7">
    <location>
        <begin position="106"/>
        <end position="490"/>
    </location>
</feature>
<dbReference type="GO" id="GO:0043190">
    <property type="term" value="C:ATP-binding cassette (ABC) transporter complex"/>
    <property type="evidence" value="ECO:0007669"/>
    <property type="project" value="InterPro"/>
</dbReference>
<dbReference type="Proteomes" id="UP000607645">
    <property type="component" value="Unassembled WGS sequence"/>
</dbReference>
<feature type="chain" id="PRO_5035200807" evidence="6">
    <location>
        <begin position="23"/>
        <end position="564"/>
    </location>
</feature>
<comment type="subcellular location">
    <subcellularLocation>
        <location evidence="1">Cell envelope</location>
    </subcellularLocation>
</comment>
<dbReference type="PROSITE" id="PS51257">
    <property type="entry name" value="PROKAR_LIPOPROTEIN"/>
    <property type="match status" value="1"/>
</dbReference>
<dbReference type="RefSeq" id="WP_186918195.1">
    <property type="nucleotide sequence ID" value="NZ_JACOPQ010000001.1"/>
</dbReference>
<dbReference type="PIRSF" id="PIRSF002741">
    <property type="entry name" value="MppA"/>
    <property type="match status" value="1"/>
</dbReference>
<evidence type="ECO:0000256" key="6">
    <source>
        <dbReference type="SAM" id="SignalP"/>
    </source>
</evidence>
<reference evidence="8" key="1">
    <citation type="submission" date="2020-08" db="EMBL/GenBank/DDBJ databases">
        <title>Genome public.</title>
        <authorList>
            <person name="Liu C."/>
            <person name="Sun Q."/>
        </authorList>
    </citation>
    <scope>NUCLEOTIDE SEQUENCE</scope>
    <source>
        <strain evidence="8">NSJ-52</strain>
    </source>
</reference>
<proteinExistence type="inferred from homology"/>
<gene>
    <name evidence="8" type="ORF">H8S62_00780</name>
</gene>
<evidence type="ECO:0000259" key="7">
    <source>
        <dbReference type="Pfam" id="PF00496"/>
    </source>
</evidence>
<dbReference type="CDD" id="cd08504">
    <property type="entry name" value="PBP2_OppA"/>
    <property type="match status" value="1"/>
</dbReference>
<feature type="region of interest" description="Disordered" evidence="5">
    <location>
        <begin position="26"/>
        <end position="56"/>
    </location>
</feature>
<dbReference type="InterPro" id="IPR039424">
    <property type="entry name" value="SBP_5"/>
</dbReference>
<dbReference type="PANTHER" id="PTHR30290">
    <property type="entry name" value="PERIPLASMIC BINDING COMPONENT OF ABC TRANSPORTER"/>
    <property type="match status" value="1"/>
</dbReference>
<name>A0A8J6J9Z2_9FIRM</name>
<keyword evidence="4 6" id="KW-0732">Signal</keyword>
<dbReference type="AlphaFoldDB" id="A0A8J6J9Z2"/>
<dbReference type="Gene3D" id="3.90.76.10">
    <property type="entry name" value="Dipeptide-binding Protein, Domain 1"/>
    <property type="match status" value="1"/>
</dbReference>
<evidence type="ECO:0000256" key="1">
    <source>
        <dbReference type="ARBA" id="ARBA00004196"/>
    </source>
</evidence>
<dbReference type="GO" id="GO:0015833">
    <property type="term" value="P:peptide transport"/>
    <property type="evidence" value="ECO:0007669"/>
    <property type="project" value="TreeGrafter"/>
</dbReference>
<dbReference type="InterPro" id="IPR030678">
    <property type="entry name" value="Peptide/Ni-bd"/>
</dbReference>
<dbReference type="Gene3D" id="3.40.190.10">
    <property type="entry name" value="Periplasmic binding protein-like II"/>
    <property type="match status" value="1"/>
</dbReference>
<evidence type="ECO:0000256" key="2">
    <source>
        <dbReference type="ARBA" id="ARBA00005695"/>
    </source>
</evidence>
<dbReference type="InterPro" id="IPR000914">
    <property type="entry name" value="SBP_5_dom"/>
</dbReference>
<dbReference type="Gene3D" id="3.10.105.10">
    <property type="entry name" value="Dipeptide-binding Protein, Domain 3"/>
    <property type="match status" value="1"/>
</dbReference>
<evidence type="ECO:0000256" key="3">
    <source>
        <dbReference type="ARBA" id="ARBA00022448"/>
    </source>
</evidence>
<evidence type="ECO:0000313" key="8">
    <source>
        <dbReference type="EMBL" id="MBC5735541.1"/>
    </source>
</evidence>
<comment type="similarity">
    <text evidence="2">Belongs to the bacterial solute-binding protein 5 family.</text>
</comment>
<dbReference type="PANTHER" id="PTHR30290:SF10">
    <property type="entry name" value="PERIPLASMIC OLIGOPEPTIDE-BINDING PROTEIN-RELATED"/>
    <property type="match status" value="1"/>
</dbReference>
<feature type="signal peptide" evidence="6">
    <location>
        <begin position="1"/>
        <end position="22"/>
    </location>
</feature>
<protein>
    <submittedName>
        <fullName evidence="8">Peptide ABC transporter substrate-binding protein</fullName>
    </submittedName>
</protein>
<evidence type="ECO:0000256" key="5">
    <source>
        <dbReference type="SAM" id="MobiDB-lite"/>
    </source>
</evidence>
<dbReference type="GO" id="GO:0042597">
    <property type="term" value="C:periplasmic space"/>
    <property type="evidence" value="ECO:0007669"/>
    <property type="project" value="UniProtKB-ARBA"/>
</dbReference>
<evidence type="ECO:0000256" key="4">
    <source>
        <dbReference type="ARBA" id="ARBA00022729"/>
    </source>
</evidence>